<dbReference type="InterPro" id="IPR021131">
    <property type="entry name" value="Ribosomal_uL15/eL18"/>
</dbReference>
<keyword evidence="1" id="KW-0689">Ribosomal protein</keyword>
<dbReference type="GO" id="GO:1990904">
    <property type="term" value="C:ribonucleoprotein complex"/>
    <property type="evidence" value="ECO:0007669"/>
    <property type="project" value="UniProtKB-KW"/>
</dbReference>
<dbReference type="Gene3D" id="3.100.10.10">
    <property type="match status" value="1"/>
</dbReference>
<keyword evidence="2" id="KW-0687">Ribonucleoprotein</keyword>
<evidence type="ECO:0000256" key="2">
    <source>
        <dbReference type="ARBA" id="ARBA00023274"/>
    </source>
</evidence>
<evidence type="ECO:0000313" key="8">
    <source>
        <dbReference type="Proteomes" id="UP000178114"/>
    </source>
</evidence>
<dbReference type="GO" id="GO:0005840">
    <property type="term" value="C:ribosome"/>
    <property type="evidence" value="ECO:0007669"/>
    <property type="project" value="UniProtKB-KW"/>
</dbReference>
<dbReference type="EMBL" id="MFID01000014">
    <property type="protein sequence ID" value="OGF81271.1"/>
    <property type="molecule type" value="Genomic_DNA"/>
</dbReference>
<evidence type="ECO:0000259" key="6">
    <source>
        <dbReference type="Pfam" id="PF00828"/>
    </source>
</evidence>
<dbReference type="STRING" id="1798351.A2930_02305"/>
<evidence type="ECO:0000256" key="5">
    <source>
        <dbReference type="SAM" id="MobiDB-lite"/>
    </source>
</evidence>
<evidence type="ECO:0000313" key="7">
    <source>
        <dbReference type="EMBL" id="OGF81271.1"/>
    </source>
</evidence>
<name>A0A1F5X124_9BACT</name>
<comment type="caution">
    <text evidence="7">The sequence shown here is derived from an EMBL/GenBank/DDBJ whole genome shotgun (WGS) entry which is preliminary data.</text>
</comment>
<sequence length="136" mass="15330">MQSHQLQKAHGRTKRRVGRGGKRGSFSGKGIKGQKARSGHRIRPQIRDVIKKIHKRRGYFFRSIQIKPAVVNLEALEKNYNNGDKVTQKSLLAKNLIRPVGGKIPGVKILGTGKLTKKLIFDKRLLMSEAVKNKIK</sequence>
<dbReference type="Proteomes" id="UP000178114">
    <property type="component" value="Unassembled WGS sequence"/>
</dbReference>
<dbReference type="InterPro" id="IPR036227">
    <property type="entry name" value="Ribosomal_uL15/eL18_sf"/>
</dbReference>
<proteinExistence type="predicted"/>
<dbReference type="Pfam" id="PF00828">
    <property type="entry name" value="Ribosomal_L27A"/>
    <property type="match status" value="1"/>
</dbReference>
<gene>
    <name evidence="7" type="ORF">A2930_02305</name>
</gene>
<feature type="region of interest" description="Disordered" evidence="5">
    <location>
        <begin position="1"/>
        <end position="44"/>
    </location>
</feature>
<evidence type="ECO:0000256" key="3">
    <source>
        <dbReference type="ARBA" id="ARBA00035497"/>
    </source>
</evidence>
<evidence type="ECO:0000256" key="1">
    <source>
        <dbReference type="ARBA" id="ARBA00022980"/>
    </source>
</evidence>
<accession>A0A1F5X124</accession>
<feature type="compositionally biased region" description="Basic residues" evidence="5">
    <location>
        <begin position="7"/>
        <end position="22"/>
    </location>
</feature>
<reference evidence="7 8" key="1">
    <citation type="journal article" date="2016" name="Nat. Commun.">
        <title>Thousands of microbial genomes shed light on interconnected biogeochemical processes in an aquifer system.</title>
        <authorList>
            <person name="Anantharaman K."/>
            <person name="Brown C.T."/>
            <person name="Hug L.A."/>
            <person name="Sharon I."/>
            <person name="Castelle C.J."/>
            <person name="Probst A.J."/>
            <person name="Thomas B.C."/>
            <person name="Singh A."/>
            <person name="Wilkins M.J."/>
            <person name="Karaoz U."/>
            <person name="Brodie E.L."/>
            <person name="Williams K.H."/>
            <person name="Hubbard S.S."/>
            <person name="Banfield J.F."/>
        </authorList>
    </citation>
    <scope>NUCLEOTIDE SEQUENCE [LARGE SCALE GENOMIC DNA]</scope>
</reference>
<organism evidence="7 8">
    <name type="scientific">Candidatus Giovannonibacteria bacterium RIFCSPLOWO2_01_FULL_45_34</name>
    <dbReference type="NCBI Taxonomy" id="1798351"/>
    <lineage>
        <taxon>Bacteria</taxon>
        <taxon>Candidatus Giovannoniibacteriota</taxon>
    </lineage>
</organism>
<dbReference type="SUPFAM" id="SSF52080">
    <property type="entry name" value="Ribosomal proteins L15p and L18e"/>
    <property type="match status" value="1"/>
</dbReference>
<evidence type="ECO:0000256" key="4">
    <source>
        <dbReference type="RuleBase" id="RU003889"/>
    </source>
</evidence>
<feature type="domain" description="Large ribosomal subunit protein uL15/eL18" evidence="6">
    <location>
        <begin position="70"/>
        <end position="135"/>
    </location>
</feature>
<dbReference type="AlphaFoldDB" id="A0A1F5X124"/>
<protein>
    <recommendedName>
        <fullName evidence="3 4">50S ribosomal protein L15</fullName>
    </recommendedName>
</protein>
<feature type="compositionally biased region" description="Basic residues" evidence="5">
    <location>
        <begin position="32"/>
        <end position="44"/>
    </location>
</feature>